<keyword evidence="1" id="KW-0677">Repeat</keyword>
<dbReference type="InterPro" id="IPR000504">
    <property type="entry name" value="RRM_dom"/>
</dbReference>
<dbReference type="CDD" id="cd00590">
    <property type="entry name" value="RRM_SF"/>
    <property type="match status" value="2"/>
</dbReference>
<evidence type="ECO:0000256" key="1">
    <source>
        <dbReference type="ARBA" id="ARBA00022737"/>
    </source>
</evidence>
<feature type="domain" description="RRM" evidence="4">
    <location>
        <begin position="331"/>
        <end position="409"/>
    </location>
</feature>
<sequence>MRLGKIYSKHNYNYCERYAISIFAFLKSKFSWKSLIIASISSNIFLNPIIQNYLFNSMSYVPTFISTEQPLYLKLQISQIPAAWDEIKLKNFLSSQGYTVSDVQMLKKDDPKSKGVAIVKFNKMQEGEKATKQLKEVAVDGMQPLVLKWAEGEKERLGVAEETSPKIQIDGLQKDCEEAMIKEIFMKYGQVTDVQIQNQGQSSISAIVSYTFKESCLLAIKNNHNKNQLGDRPLDVRFLGQPATIAKSQYPETPANEEGDPIRDITKSYTRWLDQKKKPIYIHWETGEIVRSVSFGSIIYSPDGSKEIITKEKYLNDLATFNSKKTGPPGANLFVFHLPNEHKDSDLMDLFSSYGNVISARVMTDPKTGKSKGFGFVSFDKQESAQKAKEAMDGHLIDKKKLSVTFKQGDGTPCQPLQYQWLPSIQQVQFDPFDL</sequence>
<dbReference type="FunFam" id="3.30.70.330:FF:000383">
    <property type="entry name" value="Sex lethal, isoform D"/>
    <property type="match status" value="1"/>
</dbReference>
<feature type="domain" description="RRM" evidence="4">
    <location>
        <begin position="165"/>
        <end position="241"/>
    </location>
</feature>
<dbReference type="GO" id="GO:0010629">
    <property type="term" value="P:negative regulation of gene expression"/>
    <property type="evidence" value="ECO:0007669"/>
    <property type="project" value="UniProtKB-ARBA"/>
</dbReference>
<dbReference type="SMART" id="SM00360">
    <property type="entry name" value="RRM"/>
    <property type="match status" value="3"/>
</dbReference>
<evidence type="ECO:0000256" key="2">
    <source>
        <dbReference type="ARBA" id="ARBA00022884"/>
    </source>
</evidence>
<comment type="caution">
    <text evidence="5">The sequence shown here is derived from an EMBL/GenBank/DDBJ whole genome shotgun (WGS) entry which is preliminary data.</text>
</comment>
<organism evidence="5 6">
    <name type="scientific">Paramecium octaurelia</name>
    <dbReference type="NCBI Taxonomy" id="43137"/>
    <lineage>
        <taxon>Eukaryota</taxon>
        <taxon>Sar</taxon>
        <taxon>Alveolata</taxon>
        <taxon>Ciliophora</taxon>
        <taxon>Intramacronucleata</taxon>
        <taxon>Oligohymenophorea</taxon>
        <taxon>Peniculida</taxon>
        <taxon>Parameciidae</taxon>
        <taxon>Paramecium</taxon>
    </lineage>
</organism>
<evidence type="ECO:0000256" key="3">
    <source>
        <dbReference type="PROSITE-ProRule" id="PRU00176"/>
    </source>
</evidence>
<dbReference type="AlphaFoldDB" id="A0A8S1VXU7"/>
<dbReference type="Pfam" id="PF00076">
    <property type="entry name" value="RRM_1"/>
    <property type="match status" value="2"/>
</dbReference>
<accession>A0A8S1VXU7</accession>
<dbReference type="EMBL" id="CAJJDP010000077">
    <property type="protein sequence ID" value="CAD8182190.1"/>
    <property type="molecule type" value="Genomic_DNA"/>
</dbReference>
<dbReference type="FunFam" id="3.30.70.330:FF:002159">
    <property type="match status" value="1"/>
</dbReference>
<evidence type="ECO:0000259" key="4">
    <source>
        <dbReference type="PROSITE" id="PS50102"/>
    </source>
</evidence>
<dbReference type="GO" id="GO:0003729">
    <property type="term" value="F:mRNA binding"/>
    <property type="evidence" value="ECO:0007669"/>
    <property type="project" value="TreeGrafter"/>
</dbReference>
<name>A0A8S1VXU7_PAROT</name>
<evidence type="ECO:0000313" key="6">
    <source>
        <dbReference type="Proteomes" id="UP000683925"/>
    </source>
</evidence>
<dbReference type="GO" id="GO:0005737">
    <property type="term" value="C:cytoplasm"/>
    <property type="evidence" value="ECO:0007669"/>
    <property type="project" value="UniProtKB-ARBA"/>
</dbReference>
<keyword evidence="6" id="KW-1185">Reference proteome</keyword>
<dbReference type="PANTHER" id="PTHR48025:SF1">
    <property type="entry name" value="RRM DOMAIN-CONTAINING PROTEIN"/>
    <property type="match status" value="1"/>
</dbReference>
<feature type="domain" description="RRM" evidence="4">
    <location>
        <begin position="73"/>
        <end position="152"/>
    </location>
</feature>
<dbReference type="InterPro" id="IPR050502">
    <property type="entry name" value="Euk_RNA-bind_prot"/>
</dbReference>
<dbReference type="GO" id="GO:0009967">
    <property type="term" value="P:positive regulation of signal transduction"/>
    <property type="evidence" value="ECO:0007669"/>
    <property type="project" value="UniProtKB-ARBA"/>
</dbReference>
<reference evidence="5" key="1">
    <citation type="submission" date="2021-01" db="EMBL/GenBank/DDBJ databases">
        <authorList>
            <consortium name="Genoscope - CEA"/>
            <person name="William W."/>
        </authorList>
    </citation>
    <scope>NUCLEOTIDE SEQUENCE</scope>
</reference>
<gene>
    <name evidence="5" type="ORF">POCTA_138.1.T0780163</name>
</gene>
<evidence type="ECO:0000313" key="5">
    <source>
        <dbReference type="EMBL" id="CAD8182190.1"/>
    </source>
</evidence>
<dbReference type="Proteomes" id="UP000683925">
    <property type="component" value="Unassembled WGS sequence"/>
</dbReference>
<dbReference type="CDD" id="cd12362">
    <property type="entry name" value="RRM3_CELF1-6"/>
    <property type="match status" value="1"/>
</dbReference>
<dbReference type="PANTHER" id="PTHR48025">
    <property type="entry name" value="OS02G0815200 PROTEIN"/>
    <property type="match status" value="1"/>
</dbReference>
<dbReference type="OrthoDB" id="284619at2759"/>
<keyword evidence="2 3" id="KW-0694">RNA-binding</keyword>
<dbReference type="PROSITE" id="PS50102">
    <property type="entry name" value="RRM"/>
    <property type="match status" value="3"/>
</dbReference>
<protein>
    <recommendedName>
        <fullName evidence="4">RRM domain-containing protein</fullName>
    </recommendedName>
</protein>
<proteinExistence type="predicted"/>
<dbReference type="OMA" id="FPCHPAP"/>